<evidence type="ECO:0000256" key="2">
    <source>
        <dbReference type="ARBA" id="ARBA00012856"/>
    </source>
</evidence>
<sequence length="185" mass="21155">MAAALAKNGGIGYKNGLPWSIPGDWKFFEAITSKSYNKGFGESHISDDTTIWSNVVILGRGSNPDYQIEPSPIAELVPSLDQAFDLASRIVKEDGRIFVLGGEQIYRQSILLPECTHVLLTNVYSLKHIPCDRFIPEIDPRVFRLATHEELEEFLREKVPKGRQTHEHFQYEFVLYSRREQFAEL</sequence>
<dbReference type="InterPro" id="IPR017925">
    <property type="entry name" value="DHFR_CS"/>
</dbReference>
<dbReference type="InterPro" id="IPR024072">
    <property type="entry name" value="DHFR-like_dom_sf"/>
</dbReference>
<dbReference type="PROSITE" id="PS51330">
    <property type="entry name" value="DHFR_2"/>
    <property type="match status" value="1"/>
</dbReference>
<evidence type="ECO:0000256" key="5">
    <source>
        <dbReference type="ARBA" id="ARBA00022857"/>
    </source>
</evidence>
<keyword evidence="6" id="KW-0560">Oxidoreductase</keyword>
<name>A0A0B7NSJ6_9FUNG</name>
<evidence type="ECO:0000256" key="4">
    <source>
        <dbReference type="ARBA" id="ARBA00022563"/>
    </source>
</evidence>
<dbReference type="PANTHER" id="PTHR48069:SF3">
    <property type="entry name" value="DIHYDROFOLATE REDUCTASE"/>
    <property type="match status" value="1"/>
</dbReference>
<evidence type="ECO:0000259" key="8">
    <source>
        <dbReference type="PROSITE" id="PS51330"/>
    </source>
</evidence>
<dbReference type="InterPro" id="IPR001796">
    <property type="entry name" value="DHFR_dom"/>
</dbReference>
<dbReference type="GO" id="GO:0006730">
    <property type="term" value="P:one-carbon metabolic process"/>
    <property type="evidence" value="ECO:0007669"/>
    <property type="project" value="UniProtKB-KW"/>
</dbReference>
<dbReference type="GO" id="GO:0046452">
    <property type="term" value="P:dihydrofolate metabolic process"/>
    <property type="evidence" value="ECO:0007669"/>
    <property type="project" value="TreeGrafter"/>
</dbReference>
<dbReference type="EMBL" id="LN733835">
    <property type="protein sequence ID" value="CEP18470.1"/>
    <property type="molecule type" value="Genomic_DNA"/>
</dbReference>
<dbReference type="EC" id="1.5.1.3" evidence="2"/>
<dbReference type="Proteomes" id="UP000054107">
    <property type="component" value="Unassembled WGS sequence"/>
</dbReference>
<comment type="similarity">
    <text evidence="7">Belongs to the dihydrofolate reductase family.</text>
</comment>
<keyword evidence="5" id="KW-0521">NADP</keyword>
<comment type="pathway">
    <text evidence="1">Cofactor biosynthesis; tetrahydrofolate biosynthesis; 5,6,7,8-tetrahydrofolate from 7,8-dihydrofolate: step 1/1.</text>
</comment>
<dbReference type="PRINTS" id="PR00070">
    <property type="entry name" value="DHFR"/>
</dbReference>
<reference evidence="9 10" key="1">
    <citation type="submission" date="2014-09" db="EMBL/GenBank/DDBJ databases">
        <authorList>
            <person name="Ellenberger Sabrina"/>
        </authorList>
    </citation>
    <scope>NUCLEOTIDE SEQUENCE [LARGE SCALE GENOMIC DNA]</scope>
    <source>
        <strain evidence="9 10">CBS 412.66</strain>
    </source>
</reference>
<organism evidence="9 10">
    <name type="scientific">Parasitella parasitica</name>
    <dbReference type="NCBI Taxonomy" id="35722"/>
    <lineage>
        <taxon>Eukaryota</taxon>
        <taxon>Fungi</taxon>
        <taxon>Fungi incertae sedis</taxon>
        <taxon>Mucoromycota</taxon>
        <taxon>Mucoromycotina</taxon>
        <taxon>Mucoromycetes</taxon>
        <taxon>Mucorales</taxon>
        <taxon>Mucorineae</taxon>
        <taxon>Mucoraceae</taxon>
        <taxon>Parasitella</taxon>
    </lineage>
</organism>
<dbReference type="STRING" id="35722.A0A0B7NSJ6"/>
<keyword evidence="10" id="KW-1185">Reference proteome</keyword>
<evidence type="ECO:0000313" key="9">
    <source>
        <dbReference type="EMBL" id="CEP18470.1"/>
    </source>
</evidence>
<dbReference type="GO" id="GO:0046655">
    <property type="term" value="P:folic acid metabolic process"/>
    <property type="evidence" value="ECO:0007669"/>
    <property type="project" value="TreeGrafter"/>
</dbReference>
<evidence type="ECO:0000256" key="1">
    <source>
        <dbReference type="ARBA" id="ARBA00004903"/>
    </source>
</evidence>
<proteinExistence type="inferred from homology"/>
<protein>
    <recommendedName>
        <fullName evidence="3">Dihydrofolate reductase</fullName>
        <ecNumber evidence="2">1.5.1.3</ecNumber>
    </recommendedName>
</protein>
<dbReference type="PANTHER" id="PTHR48069">
    <property type="entry name" value="DIHYDROFOLATE REDUCTASE"/>
    <property type="match status" value="1"/>
</dbReference>
<evidence type="ECO:0000256" key="3">
    <source>
        <dbReference type="ARBA" id="ARBA00018886"/>
    </source>
</evidence>
<dbReference type="GO" id="GO:0004146">
    <property type="term" value="F:dihydrofolate reductase activity"/>
    <property type="evidence" value="ECO:0007669"/>
    <property type="project" value="UniProtKB-EC"/>
</dbReference>
<evidence type="ECO:0000313" key="10">
    <source>
        <dbReference type="Proteomes" id="UP000054107"/>
    </source>
</evidence>
<evidence type="ECO:0000256" key="6">
    <source>
        <dbReference type="ARBA" id="ARBA00023002"/>
    </source>
</evidence>
<gene>
    <name evidence="9" type="primary">PARPA_12774.1 scaffold 45468</name>
</gene>
<dbReference type="SUPFAM" id="SSF53597">
    <property type="entry name" value="Dihydrofolate reductase-like"/>
    <property type="match status" value="1"/>
</dbReference>
<dbReference type="Pfam" id="PF00186">
    <property type="entry name" value="DHFR_1"/>
    <property type="match status" value="2"/>
</dbReference>
<dbReference type="Gene3D" id="3.40.430.10">
    <property type="entry name" value="Dihydrofolate Reductase, subunit A"/>
    <property type="match status" value="2"/>
</dbReference>
<dbReference type="InterPro" id="IPR012259">
    <property type="entry name" value="DHFR"/>
</dbReference>
<dbReference type="AlphaFoldDB" id="A0A0B7NSJ6"/>
<dbReference type="CDD" id="cd00209">
    <property type="entry name" value="DHFR"/>
    <property type="match status" value="1"/>
</dbReference>
<dbReference type="GO" id="GO:0046654">
    <property type="term" value="P:tetrahydrofolate biosynthetic process"/>
    <property type="evidence" value="ECO:0007669"/>
    <property type="project" value="UniProtKB-UniPathway"/>
</dbReference>
<dbReference type="GO" id="GO:0050661">
    <property type="term" value="F:NADP binding"/>
    <property type="evidence" value="ECO:0007669"/>
    <property type="project" value="InterPro"/>
</dbReference>
<accession>A0A0B7NSJ6</accession>
<feature type="domain" description="DHFR" evidence="8">
    <location>
        <begin position="1"/>
        <end position="178"/>
    </location>
</feature>
<dbReference type="GO" id="GO:0005739">
    <property type="term" value="C:mitochondrion"/>
    <property type="evidence" value="ECO:0007669"/>
    <property type="project" value="TreeGrafter"/>
</dbReference>
<dbReference type="UniPathway" id="UPA00077">
    <property type="reaction ID" value="UER00158"/>
</dbReference>
<keyword evidence="4" id="KW-0554">One-carbon metabolism</keyword>
<dbReference type="OrthoDB" id="414698at2759"/>
<evidence type="ECO:0000256" key="7">
    <source>
        <dbReference type="RuleBase" id="RU004474"/>
    </source>
</evidence>
<dbReference type="PROSITE" id="PS00075">
    <property type="entry name" value="DHFR_1"/>
    <property type="match status" value="1"/>
</dbReference>